<dbReference type="RefSeq" id="WP_108960342.1">
    <property type="nucleotide sequence ID" value="NZ_BFAZ01000009.1"/>
</dbReference>
<feature type="domain" description="Gcp-like" evidence="1">
    <location>
        <begin position="39"/>
        <end position="138"/>
    </location>
</feature>
<evidence type="ECO:0000259" key="1">
    <source>
        <dbReference type="Pfam" id="PF00814"/>
    </source>
</evidence>
<dbReference type="InterPro" id="IPR043129">
    <property type="entry name" value="ATPase_NBD"/>
</dbReference>
<dbReference type="Pfam" id="PF00814">
    <property type="entry name" value="TsaD"/>
    <property type="match status" value="1"/>
</dbReference>
<dbReference type="OrthoDB" id="9784166at2"/>
<sequence length="233" mass="26967">MNLLYFDTTQDWIHVLTGSINGFSTMKVEAQIIETSPKEASYRLVEMIQKVLTQSQIKKPDVIFVPHGPGSFTGIRITVTTARDLGQLWEIPVMGFDTAHLYLIGLQENNSQIEFQIPNQNPNHKSLICLDGKQGKYYTKFYDGITYTETKDQTPEEIRQWLESQKMTPNKWYYTGIMPSFYPTDAIKIEATNLNLSSILQYSFEQMKQSKLNDYTYLTLLPNYIRGTYVDQK</sequence>
<protein>
    <submittedName>
        <fullName evidence="2">Metal-dependent molecular chaperone</fullName>
    </submittedName>
</protein>
<dbReference type="GO" id="GO:0002949">
    <property type="term" value="P:tRNA threonylcarbamoyladenosine modification"/>
    <property type="evidence" value="ECO:0007669"/>
    <property type="project" value="InterPro"/>
</dbReference>
<gene>
    <name evidence="2" type="ORF">LPTSP2_27030</name>
</gene>
<name>A0A2P2DFJ3_9LEPT</name>
<dbReference type="NCBIfam" id="TIGR03725">
    <property type="entry name" value="T6A_YeaZ"/>
    <property type="match status" value="1"/>
</dbReference>
<dbReference type="Proteomes" id="UP000245206">
    <property type="component" value="Unassembled WGS sequence"/>
</dbReference>
<organism evidence="2 3">
    <name type="scientific">Leptospira ellinghausenii</name>
    <dbReference type="NCBI Taxonomy" id="1917822"/>
    <lineage>
        <taxon>Bacteria</taxon>
        <taxon>Pseudomonadati</taxon>
        <taxon>Spirochaetota</taxon>
        <taxon>Spirochaetia</taxon>
        <taxon>Leptospirales</taxon>
        <taxon>Leptospiraceae</taxon>
        <taxon>Leptospira</taxon>
    </lineage>
</organism>
<dbReference type="Gene3D" id="3.30.420.40">
    <property type="match status" value="2"/>
</dbReference>
<dbReference type="EMBL" id="BFAZ01000009">
    <property type="protein sequence ID" value="GBF43406.1"/>
    <property type="molecule type" value="Genomic_DNA"/>
</dbReference>
<dbReference type="InterPro" id="IPR000905">
    <property type="entry name" value="Gcp-like_dom"/>
</dbReference>
<evidence type="ECO:0000313" key="2">
    <source>
        <dbReference type="EMBL" id="GBF43406.1"/>
    </source>
</evidence>
<proteinExistence type="predicted"/>
<dbReference type="SUPFAM" id="SSF53067">
    <property type="entry name" value="Actin-like ATPase domain"/>
    <property type="match status" value="1"/>
</dbReference>
<evidence type="ECO:0000313" key="3">
    <source>
        <dbReference type="Proteomes" id="UP000245206"/>
    </source>
</evidence>
<dbReference type="InterPro" id="IPR022496">
    <property type="entry name" value="T6A_TsaB"/>
</dbReference>
<comment type="caution">
    <text evidence="2">The sequence shown here is derived from an EMBL/GenBank/DDBJ whole genome shotgun (WGS) entry which is preliminary data.</text>
</comment>
<dbReference type="AlphaFoldDB" id="A0A2P2DFJ3"/>
<accession>A0A2P2DFJ3</accession>
<keyword evidence="3" id="KW-1185">Reference proteome</keyword>
<reference evidence="3" key="1">
    <citation type="journal article" date="2019" name="Microbiol. Immunol.">
        <title>Molecular and phenotypic characterization of Leptospira johnsonii sp. nov., Leptospira ellinghausenii sp. nov. and Leptospira ryugenii sp. nov. isolated from soil and water in Japan.</title>
        <authorList>
            <person name="Masuzawa T."/>
            <person name="Saito M."/>
            <person name="Nakao R."/>
            <person name="Nikaido Y."/>
            <person name="Matsumoto M."/>
            <person name="Ogawa M."/>
            <person name="Yokoyama M."/>
            <person name="Hidaka Y."/>
            <person name="Tomita J."/>
            <person name="Sakakibara K."/>
            <person name="Suzuki K."/>
            <person name="Yasuda S."/>
            <person name="Sato H."/>
            <person name="Yamaguchi M."/>
            <person name="Yoshida S.I."/>
            <person name="Koizumi N."/>
            <person name="Kawamura Y."/>
        </authorList>
    </citation>
    <scope>NUCLEOTIDE SEQUENCE [LARGE SCALE GENOMIC DNA]</scope>
    <source>
        <strain evidence="3">E18</strain>
    </source>
</reference>